<keyword evidence="2" id="KW-0472">Membrane</keyword>
<dbReference type="EMBL" id="PKJN01000002">
    <property type="protein sequence ID" value="PKZ59594.1"/>
    <property type="molecule type" value="Genomic_DNA"/>
</dbReference>
<dbReference type="AlphaFoldDB" id="A0AAP8ISH5"/>
<evidence type="ECO:0000256" key="2">
    <source>
        <dbReference type="SAM" id="Phobius"/>
    </source>
</evidence>
<feature type="region of interest" description="Disordered" evidence="1">
    <location>
        <begin position="528"/>
        <end position="550"/>
    </location>
</feature>
<dbReference type="Proteomes" id="UP000234905">
    <property type="component" value="Unassembled WGS sequence"/>
</dbReference>
<comment type="caution">
    <text evidence="3">The sequence shown here is derived from an EMBL/GenBank/DDBJ whole genome shotgun (WGS) entry which is preliminary data.</text>
</comment>
<feature type="compositionally biased region" description="Polar residues" evidence="1">
    <location>
        <begin position="718"/>
        <end position="728"/>
    </location>
</feature>
<keyword evidence="2" id="KW-1133">Transmembrane helix</keyword>
<keyword evidence="2" id="KW-0812">Transmembrane</keyword>
<accession>A0AAP8ISH5</accession>
<feature type="region of interest" description="Disordered" evidence="1">
    <location>
        <begin position="816"/>
        <end position="917"/>
    </location>
</feature>
<organism evidence="3 4">
    <name type="scientific">Gardnerella vaginalis</name>
    <dbReference type="NCBI Taxonomy" id="2702"/>
    <lineage>
        <taxon>Bacteria</taxon>
        <taxon>Bacillati</taxon>
        <taxon>Actinomycetota</taxon>
        <taxon>Actinomycetes</taxon>
        <taxon>Bifidobacteriales</taxon>
        <taxon>Bifidobacteriaceae</taxon>
        <taxon>Gardnerella</taxon>
    </lineage>
</organism>
<proteinExistence type="predicted"/>
<feature type="compositionally biased region" description="Polar residues" evidence="1">
    <location>
        <begin position="898"/>
        <end position="917"/>
    </location>
</feature>
<feature type="region of interest" description="Disordered" evidence="1">
    <location>
        <begin position="693"/>
        <end position="777"/>
    </location>
</feature>
<evidence type="ECO:0000313" key="4">
    <source>
        <dbReference type="Proteomes" id="UP000234905"/>
    </source>
</evidence>
<name>A0AAP8ISH5_GARVA</name>
<evidence type="ECO:0000256" key="1">
    <source>
        <dbReference type="SAM" id="MobiDB-lite"/>
    </source>
</evidence>
<evidence type="ECO:0000313" key="3">
    <source>
        <dbReference type="EMBL" id="PKZ59594.1"/>
    </source>
</evidence>
<gene>
    <name evidence="3" type="ORF">CYJ61_04740</name>
</gene>
<sequence length="984" mass="108875">MKKYGEKHNSARSDNNMRASMKRKTIRSLSAFFASIFVIPAIFCTQSALGYYDEPGVFYKVSDKIEWLKDHTLRTKLGPTPSYWGKKHISYCIESSVDFGRSSGDWKQELDKDYRIAAEMIKTSSNNDDLLTQTSIAFAMHDHFDLKKDEWKRAVDNGFEKISTEDLKKTSKKLWEEAENNTPMNLEVNQEYTSGKHAGVVHVRVKNIKGYALKDVPIRLESEDALVEFNDGKQSVELKSKDEVVNIPWSSKRNGTAIVKIGFLAPKAERYYSPEYQDEIRSINDAEYSEKLAFGVKDSFQPTLTSKVAKHELHVGEKVDSTVTSGVLAKDSWLNGVTLRAQGYYFVGSAKDILQIRQRNNGESAVQYLKRIRALPDLRQVAAAKADFSKANESVNAKAKRANGDISASDLKEAEDYKVADNEAGLFGTWVWIISRDAQKKEDADKLDDEVVKVFGSADSTSVYQATISSDVVTKQKIVGIGTEIVSEITVRGLPETYGSFKGNETYGFNADKKAHIRVWWAGEGSEKSTKKDNEKYMPGSKGEAAEQEPKEDAHHHLIGNWEVPAVNGVYKVGNGSITMRPIAGVNKSSSDPKVLKDNVHIRANKNSESGWYVFVYDFPGSSRALAHKSAYNGLWSRALVEPNVLTTPVSVTTRVSDEKVKAGEKFHDNARITGTLPKGSYVVFSAYEYEDGKENKSDCDGAKCNDAKDGDAKNSETKNSGTKNSNSETKETKEAKETKETKETAISVEIEKKMPQSRVNITDKQAEESKKSSISVSSADITLDHEGTIYWKAEVYDAQGNPLATHVLGVEGETVQVSGGEDRSKNDKNDGNDEHDANDEKNEETLSNETDGKNSNENKENGKESKEKVEENHSKTGSDETVNSDDLTDSKNDGNDHTSNQHVGTNSNENASKNYVNQSNTIPTSLAVTGASSVTVILLAVIMLTFASGLSLGRFSAIVPKHGRMSTGARHSEIPPMRRRLVQ</sequence>
<feature type="compositionally biased region" description="Basic and acidic residues" evidence="1">
    <location>
        <begin position="729"/>
        <end position="755"/>
    </location>
</feature>
<feature type="compositionally biased region" description="Basic and acidic residues" evidence="1">
    <location>
        <begin position="693"/>
        <end position="717"/>
    </location>
</feature>
<feature type="transmembrane region" description="Helical" evidence="2">
    <location>
        <begin position="927"/>
        <end position="948"/>
    </location>
</feature>
<reference evidence="3 4" key="1">
    <citation type="submission" date="2017-12" db="EMBL/GenBank/DDBJ databases">
        <title>Phylogenetic diversity of female urinary microbiome.</title>
        <authorList>
            <person name="Thomas-White K."/>
            <person name="Wolfe A.J."/>
        </authorList>
    </citation>
    <scope>NUCLEOTIDE SEQUENCE [LARGE SCALE GENOMIC DNA]</scope>
    <source>
        <strain evidence="3 4">UMB0682</strain>
    </source>
</reference>
<feature type="compositionally biased region" description="Basic and acidic residues" evidence="1">
    <location>
        <begin position="821"/>
        <end position="879"/>
    </location>
</feature>
<protein>
    <submittedName>
        <fullName evidence="3">Peptidase</fullName>
    </submittedName>
</protein>